<dbReference type="CDD" id="cd00229">
    <property type="entry name" value="SGNH_hydrolase"/>
    <property type="match status" value="1"/>
</dbReference>
<dbReference type="GO" id="GO:0016787">
    <property type="term" value="F:hydrolase activity"/>
    <property type="evidence" value="ECO:0007669"/>
    <property type="project" value="UniProtKB-KW"/>
</dbReference>
<reference evidence="2 3" key="1">
    <citation type="submission" date="2020-10" db="EMBL/GenBank/DDBJ databases">
        <title>Phylogeny of dyella-like bacteria.</title>
        <authorList>
            <person name="Fu J."/>
        </authorList>
    </citation>
    <scope>NUCLEOTIDE SEQUENCE [LARGE SCALE GENOMIC DNA]</scope>
    <source>
        <strain evidence="2 3">BB4</strain>
    </source>
</reference>
<dbReference type="Proteomes" id="UP001620408">
    <property type="component" value="Unassembled WGS sequence"/>
</dbReference>
<gene>
    <name evidence="2" type="ORF">ISS97_09090</name>
</gene>
<protein>
    <submittedName>
        <fullName evidence="2">SGNH/GDSL hydrolase family protein</fullName>
    </submittedName>
</protein>
<keyword evidence="2" id="KW-0378">Hydrolase</keyword>
<dbReference type="Pfam" id="PF13472">
    <property type="entry name" value="Lipase_GDSL_2"/>
    <property type="match status" value="1"/>
</dbReference>
<feature type="domain" description="SGNH hydrolase-type esterase" evidence="1">
    <location>
        <begin position="85"/>
        <end position="264"/>
    </location>
</feature>
<name>A0ABW8K6N5_9GAMM</name>
<dbReference type="InterPro" id="IPR013830">
    <property type="entry name" value="SGNH_hydro"/>
</dbReference>
<dbReference type="Gene3D" id="3.40.50.1110">
    <property type="entry name" value="SGNH hydrolase"/>
    <property type="match status" value="1"/>
</dbReference>
<evidence type="ECO:0000313" key="3">
    <source>
        <dbReference type="Proteomes" id="UP001620408"/>
    </source>
</evidence>
<organism evidence="2 3">
    <name type="scientific">Dyella koreensis</name>
    <dbReference type="NCBI Taxonomy" id="311235"/>
    <lineage>
        <taxon>Bacteria</taxon>
        <taxon>Pseudomonadati</taxon>
        <taxon>Pseudomonadota</taxon>
        <taxon>Gammaproteobacteria</taxon>
        <taxon>Lysobacterales</taxon>
        <taxon>Rhodanobacteraceae</taxon>
        <taxon>Dyella</taxon>
    </lineage>
</organism>
<dbReference type="InterPro" id="IPR045136">
    <property type="entry name" value="Iah1-like"/>
</dbReference>
<comment type="caution">
    <text evidence="2">The sequence shown here is derived from an EMBL/GenBank/DDBJ whole genome shotgun (WGS) entry which is preliminary data.</text>
</comment>
<evidence type="ECO:0000259" key="1">
    <source>
        <dbReference type="Pfam" id="PF13472"/>
    </source>
</evidence>
<dbReference type="PANTHER" id="PTHR14209:SF19">
    <property type="entry name" value="ISOAMYL ACETATE-HYDROLYZING ESTERASE 1 HOMOLOG"/>
    <property type="match status" value="1"/>
</dbReference>
<evidence type="ECO:0000313" key="2">
    <source>
        <dbReference type="EMBL" id="MFK2917418.1"/>
    </source>
</evidence>
<accession>A0ABW8K6N5</accession>
<sequence length="276" mass="30139">MSEEQMHWMMKVFQPERTVASLPGAASLTVQARAALLGLDPDYYSAELAKLTAGAKASARTLLAEPAIGAMIDRLPLRKDARVFAFGDSRTSDPQSWAVILQELISARRPDDNISVVASAVSGDTTTHGLVRISEVLAGGPDWVLFFLGLNDARMQGPKPTKTIVNHEETARNLAELRSRVTSETGARCLWVTPVAVNENQVSKHWALSRFGVSFRNEDIAQVATAMHGFGDPVVDLFQRIGASSLNELLMEDGLHFTLAGHQRVAFEIVRAWCES</sequence>
<proteinExistence type="predicted"/>
<dbReference type="EMBL" id="JADIKD010000009">
    <property type="protein sequence ID" value="MFK2917418.1"/>
    <property type="molecule type" value="Genomic_DNA"/>
</dbReference>
<dbReference type="SUPFAM" id="SSF52266">
    <property type="entry name" value="SGNH hydrolase"/>
    <property type="match status" value="1"/>
</dbReference>
<keyword evidence="3" id="KW-1185">Reference proteome</keyword>
<dbReference type="InterPro" id="IPR036514">
    <property type="entry name" value="SGNH_hydro_sf"/>
</dbReference>
<dbReference type="PANTHER" id="PTHR14209">
    <property type="entry name" value="ISOAMYL ACETATE-HYDROLYZING ESTERASE 1"/>
    <property type="match status" value="1"/>
</dbReference>